<dbReference type="AlphaFoldDB" id="A0A1D7U5G5"/>
<dbReference type="KEGG" id="bvv:BHK69_20900"/>
<reference evidence="1 2" key="1">
    <citation type="journal article" date="2015" name="Antonie Van Leeuwenhoek">
        <title>Bosea vaviloviae sp. nov., a new species of slow-growing rhizobia isolated from nodules of the relict species Vavilovia formosa (Stev.) Fed.</title>
        <authorList>
            <person name="Safronova V.I."/>
            <person name="Kuznetsova I.G."/>
            <person name="Sazanova A.L."/>
            <person name="Kimeklis A.K."/>
            <person name="Belimov A.A."/>
            <person name="Andronov E.E."/>
            <person name="Pinaev A.G."/>
            <person name="Chizhevskaya E.P."/>
            <person name="Pukhaev A.R."/>
            <person name="Popov K.P."/>
            <person name="Willems A."/>
            <person name="Tikhonovich I.A."/>
        </authorList>
    </citation>
    <scope>NUCLEOTIDE SEQUENCE [LARGE SCALE GENOMIC DNA]</scope>
    <source>
        <strain evidence="1 2">Vaf18</strain>
    </source>
</reference>
<dbReference type="Proteomes" id="UP000094969">
    <property type="component" value="Chromosome"/>
</dbReference>
<accession>A0A1D7U5G5</accession>
<proteinExistence type="predicted"/>
<keyword evidence="2" id="KW-1185">Reference proteome</keyword>
<evidence type="ECO:0000313" key="2">
    <source>
        <dbReference type="Proteomes" id="UP000094969"/>
    </source>
</evidence>
<evidence type="ECO:0000313" key="1">
    <source>
        <dbReference type="EMBL" id="AOO82572.1"/>
    </source>
</evidence>
<organism evidence="1 2">
    <name type="scientific">Bosea vaviloviae</name>
    <dbReference type="NCBI Taxonomy" id="1526658"/>
    <lineage>
        <taxon>Bacteria</taxon>
        <taxon>Pseudomonadati</taxon>
        <taxon>Pseudomonadota</taxon>
        <taxon>Alphaproteobacteria</taxon>
        <taxon>Hyphomicrobiales</taxon>
        <taxon>Boseaceae</taxon>
        <taxon>Bosea</taxon>
    </lineage>
</organism>
<sequence length="85" mass="8793">MRAFVATAQQDDDLVTAPPEIDAIAGAVVNADFTDATADCGDVPCETIGETKEACSDGCSCLGVLEPALPFAKCLSLLEMKRDGL</sequence>
<name>A0A1D7U5G5_9HYPH</name>
<dbReference type="EMBL" id="CP017147">
    <property type="protein sequence ID" value="AOO82572.1"/>
    <property type="molecule type" value="Genomic_DNA"/>
</dbReference>
<protein>
    <submittedName>
        <fullName evidence="1">Uncharacterized protein</fullName>
    </submittedName>
</protein>
<dbReference type="STRING" id="1526658.BHK69_20900"/>
<gene>
    <name evidence="1" type="ORF">BHK69_20900</name>
</gene>